<organism evidence="2 3">
    <name type="scientific">Microvirga aerophila</name>
    <dbReference type="NCBI Taxonomy" id="670291"/>
    <lineage>
        <taxon>Bacteria</taxon>
        <taxon>Pseudomonadati</taxon>
        <taxon>Pseudomonadota</taxon>
        <taxon>Alphaproteobacteria</taxon>
        <taxon>Hyphomicrobiales</taxon>
        <taxon>Methylobacteriaceae</taxon>
        <taxon>Microvirga</taxon>
    </lineage>
</organism>
<keyword evidence="3" id="KW-1185">Reference proteome</keyword>
<proteinExistence type="predicted"/>
<reference evidence="2 3" key="1">
    <citation type="submission" date="2019-07" db="EMBL/GenBank/DDBJ databases">
        <title>Whole genome shotgun sequence of Microvirga aerophila NBRC 106136.</title>
        <authorList>
            <person name="Hosoyama A."/>
            <person name="Uohara A."/>
            <person name="Ohji S."/>
            <person name="Ichikawa N."/>
        </authorList>
    </citation>
    <scope>NUCLEOTIDE SEQUENCE [LARGE SCALE GENOMIC DNA]</scope>
    <source>
        <strain evidence="2 3">NBRC 106136</strain>
    </source>
</reference>
<evidence type="ECO:0000313" key="2">
    <source>
        <dbReference type="EMBL" id="GEO18788.1"/>
    </source>
</evidence>
<evidence type="ECO:0000313" key="3">
    <source>
        <dbReference type="Proteomes" id="UP000321085"/>
    </source>
</evidence>
<keyword evidence="1" id="KW-0812">Transmembrane</keyword>
<comment type="caution">
    <text evidence="2">The sequence shown here is derived from an EMBL/GenBank/DDBJ whole genome shotgun (WGS) entry which is preliminary data.</text>
</comment>
<accession>A0A512C3K2</accession>
<dbReference type="RefSeq" id="WP_114189385.1">
    <property type="nucleotide sequence ID" value="NZ_BJYU01000244.1"/>
</dbReference>
<keyword evidence="1" id="KW-0472">Membrane</keyword>
<evidence type="ECO:0000256" key="1">
    <source>
        <dbReference type="SAM" id="Phobius"/>
    </source>
</evidence>
<dbReference type="Proteomes" id="UP000321085">
    <property type="component" value="Unassembled WGS sequence"/>
</dbReference>
<gene>
    <name evidence="2" type="ORF">MAE02_64840</name>
</gene>
<keyword evidence="1" id="KW-1133">Transmembrane helix</keyword>
<sequence length="64" mass="6991">MENTTATDLLTGLVGLAIGFALIYIIRGKDGPRFLRTSSWLIVYPVLPLMAFTIGIAQLIRGLQ</sequence>
<dbReference type="AlphaFoldDB" id="A0A512C3K2"/>
<dbReference type="EMBL" id="BJYU01000244">
    <property type="protein sequence ID" value="GEO18788.1"/>
    <property type="molecule type" value="Genomic_DNA"/>
</dbReference>
<feature type="transmembrane region" description="Helical" evidence="1">
    <location>
        <begin position="38"/>
        <end position="60"/>
    </location>
</feature>
<name>A0A512C3K2_9HYPH</name>
<feature type="transmembrane region" description="Helical" evidence="1">
    <location>
        <begin position="6"/>
        <end position="26"/>
    </location>
</feature>
<protein>
    <submittedName>
        <fullName evidence="2">Uncharacterized protein</fullName>
    </submittedName>
</protein>